<evidence type="ECO:0000313" key="6">
    <source>
        <dbReference type="EMBL" id="CAE0050223.1"/>
    </source>
</evidence>
<name>A0A7S2ZTL1_9RHOD</name>
<evidence type="ECO:0000313" key="4">
    <source>
        <dbReference type="EMBL" id="CAE0050212.1"/>
    </source>
</evidence>
<evidence type="ECO:0000313" key="5">
    <source>
        <dbReference type="EMBL" id="CAE0050213.1"/>
    </source>
</evidence>
<dbReference type="InterPro" id="IPR029044">
    <property type="entry name" value="Nucleotide-diphossugar_trans"/>
</dbReference>
<feature type="region of interest" description="Disordered" evidence="1">
    <location>
        <begin position="528"/>
        <end position="554"/>
    </location>
</feature>
<gene>
    <name evidence="4" type="ORF">RMAR00112_LOCUS18211</name>
    <name evidence="5" type="ORF">RMAR00112_LOCUS18212</name>
    <name evidence="6" type="ORF">RMAR00112_LOCUS18222</name>
    <name evidence="7" type="ORF">RMAR00112_LOCUS18225</name>
    <name evidence="8" type="ORF">RMAR00112_LOCUS18228</name>
</gene>
<sequence>MGEDDLAVGVEETSVDSSLPISLSGADRKWYNWLKRLPALVDYITIIFCAIGPWLFFYVAMWALFAFLVCFQILSIMQGAYLLKGALALRKGVKEELPEILPKHYFAIVIPNYKEDLSTLRSTLDHYATFAWAKERFLVILGMEGGEAECEEKATTLESEYGDKFATVVHSVHPRGLPGETAGKHSNERFAGQFAYEHFVQDRAFDIDSIIVCSMDSDTLHTERYFMKIEAEMQKNPSHVYNTIFASPFYNYQNMYDPQVPGFNANFDQLWAMLSLGILARSNSEFKFPASSYCVPMRFLRDLDFWDGGPEGIAEDEHMALKAFFATNGKVEIHTIYEVMNVGTVFDETIWKGIKAKLVQLRRHFQGNVDVGYSFAMLRRRFFRLGFWKHVQLSQRIFELFFLLTMSPIVGFVGWMQITVRVLMVESLQPDDFPDWGYTFVLTTTLVMNLTFVFIGLLVLSAEIVKGCGPETHNSCIGNRRWWHVIKYLWMLLGTVAMVVMSIRARTSLLLDRNFSYVVAQKVVNTDKPEELKQSPQGVPDSERAADDISNDAG</sequence>
<dbReference type="PANTHER" id="PTHR36851">
    <property type="entry name" value="UNNAMED PRODUCT"/>
    <property type="match status" value="1"/>
</dbReference>
<dbReference type="PANTHER" id="PTHR36851:SF1">
    <property type="entry name" value="GLYCO_TRANS_2-LIKE DOMAIN-CONTAINING PROTEIN"/>
    <property type="match status" value="1"/>
</dbReference>
<dbReference type="EMBL" id="HBHW01023733">
    <property type="protein sequence ID" value="CAE0050223.1"/>
    <property type="molecule type" value="Transcribed_RNA"/>
</dbReference>
<dbReference type="EMBL" id="HBHW01023722">
    <property type="protein sequence ID" value="CAE0050212.1"/>
    <property type="molecule type" value="Transcribed_RNA"/>
</dbReference>
<reference evidence="6" key="1">
    <citation type="submission" date="2021-01" db="EMBL/GenBank/DDBJ databases">
        <authorList>
            <person name="Corre E."/>
            <person name="Pelletier E."/>
            <person name="Niang G."/>
            <person name="Scheremetjew M."/>
            <person name="Finn R."/>
            <person name="Kale V."/>
            <person name="Holt S."/>
            <person name="Cochrane G."/>
            <person name="Meng A."/>
            <person name="Brown T."/>
            <person name="Cohen L."/>
        </authorList>
    </citation>
    <scope>NUCLEOTIDE SEQUENCE</scope>
    <source>
        <strain evidence="6">CCMP 769</strain>
    </source>
</reference>
<keyword evidence="2" id="KW-0472">Membrane</keyword>
<organism evidence="6">
    <name type="scientific">Rhodosorus marinus</name>
    <dbReference type="NCBI Taxonomy" id="101924"/>
    <lineage>
        <taxon>Eukaryota</taxon>
        <taxon>Rhodophyta</taxon>
        <taxon>Stylonematophyceae</taxon>
        <taxon>Stylonematales</taxon>
        <taxon>Stylonemataceae</taxon>
        <taxon>Rhodosorus</taxon>
    </lineage>
</organism>
<dbReference type="EMBL" id="HBHW01023736">
    <property type="protein sequence ID" value="CAE0050226.1"/>
    <property type="molecule type" value="Transcribed_RNA"/>
</dbReference>
<accession>A0A7S2ZTL1</accession>
<evidence type="ECO:0000313" key="7">
    <source>
        <dbReference type="EMBL" id="CAE0050226.1"/>
    </source>
</evidence>
<dbReference type="Pfam" id="PF13632">
    <property type="entry name" value="Glyco_trans_2_3"/>
    <property type="match status" value="1"/>
</dbReference>
<feature type="transmembrane region" description="Helical" evidence="2">
    <location>
        <begin position="438"/>
        <end position="460"/>
    </location>
</feature>
<dbReference type="AlphaFoldDB" id="A0A7S2ZTL1"/>
<evidence type="ECO:0000256" key="2">
    <source>
        <dbReference type="SAM" id="Phobius"/>
    </source>
</evidence>
<keyword evidence="2" id="KW-0812">Transmembrane</keyword>
<dbReference type="SUPFAM" id="SSF53448">
    <property type="entry name" value="Nucleotide-diphospho-sugar transferases"/>
    <property type="match status" value="1"/>
</dbReference>
<feature type="domain" description="Glycosyltransferase 2-like" evidence="3">
    <location>
        <begin position="212"/>
        <end position="418"/>
    </location>
</feature>
<feature type="transmembrane region" description="Helical" evidence="2">
    <location>
        <begin position="397"/>
        <end position="418"/>
    </location>
</feature>
<evidence type="ECO:0000256" key="1">
    <source>
        <dbReference type="SAM" id="MobiDB-lite"/>
    </source>
</evidence>
<feature type="transmembrane region" description="Helical" evidence="2">
    <location>
        <begin position="62"/>
        <end position="83"/>
    </location>
</feature>
<keyword evidence="2" id="KW-1133">Transmembrane helix</keyword>
<dbReference type="EMBL" id="HBHW01023740">
    <property type="protein sequence ID" value="CAE0050229.1"/>
    <property type="molecule type" value="Transcribed_RNA"/>
</dbReference>
<dbReference type="EMBL" id="HBHW01023723">
    <property type="protein sequence ID" value="CAE0050213.1"/>
    <property type="molecule type" value="Transcribed_RNA"/>
</dbReference>
<proteinExistence type="predicted"/>
<protein>
    <recommendedName>
        <fullName evidence="3">Glycosyltransferase 2-like domain-containing protein</fullName>
    </recommendedName>
</protein>
<evidence type="ECO:0000313" key="8">
    <source>
        <dbReference type="EMBL" id="CAE0050229.1"/>
    </source>
</evidence>
<feature type="transmembrane region" description="Helical" evidence="2">
    <location>
        <begin position="488"/>
        <end position="505"/>
    </location>
</feature>
<dbReference type="InterPro" id="IPR001173">
    <property type="entry name" value="Glyco_trans_2-like"/>
</dbReference>
<feature type="transmembrane region" description="Helical" evidence="2">
    <location>
        <begin position="37"/>
        <end position="56"/>
    </location>
</feature>
<evidence type="ECO:0000259" key="3">
    <source>
        <dbReference type="Pfam" id="PF13632"/>
    </source>
</evidence>